<dbReference type="Proteomes" id="UP000533533">
    <property type="component" value="Unassembled WGS sequence"/>
</dbReference>
<evidence type="ECO:0000313" key="2">
    <source>
        <dbReference type="Proteomes" id="UP000533533"/>
    </source>
</evidence>
<evidence type="ECO:0000313" key="1">
    <source>
        <dbReference type="EMBL" id="MBB2932932.1"/>
    </source>
</evidence>
<keyword evidence="1" id="KW-0560">Oxidoreductase</keyword>
<dbReference type="EMBL" id="JACHVZ010000037">
    <property type="protein sequence ID" value="MBB2932932.1"/>
    <property type="molecule type" value="Genomic_DNA"/>
</dbReference>
<dbReference type="GO" id="GO:0016491">
    <property type="term" value="F:oxidoreductase activity"/>
    <property type="evidence" value="ECO:0007669"/>
    <property type="project" value="UniProtKB-KW"/>
</dbReference>
<dbReference type="PANTHER" id="PTHR36423">
    <property type="entry name" value="AFR070WP"/>
    <property type="match status" value="1"/>
</dbReference>
<dbReference type="SUPFAM" id="SSF143410">
    <property type="entry name" value="DOPA-like"/>
    <property type="match status" value="1"/>
</dbReference>
<comment type="caution">
    <text evidence="1">The sequence shown here is derived from an EMBL/GenBank/DDBJ whole genome shotgun (WGS) entry which is preliminary data.</text>
</comment>
<dbReference type="Pfam" id="PF08883">
    <property type="entry name" value="DOPA_dioxygen"/>
    <property type="match status" value="1"/>
</dbReference>
<dbReference type="InterPro" id="IPR014980">
    <property type="entry name" value="DOPA_dioxygen"/>
</dbReference>
<dbReference type="Gene3D" id="3.30.70.1240">
    <property type="entry name" value="DOPA-like domains"/>
    <property type="match status" value="1"/>
</dbReference>
<dbReference type="EC" id="1.14.99.-" evidence="1"/>
<dbReference type="PANTHER" id="PTHR36423:SF2">
    <property type="entry name" value="AFR070WP"/>
    <property type="match status" value="1"/>
</dbReference>
<reference evidence="1 2" key="1">
    <citation type="submission" date="2020-08" db="EMBL/GenBank/DDBJ databases">
        <title>Genomic Encyclopedia of Type Strains, Phase IV (KMG-V): Genome sequencing to study the core and pangenomes of soil and plant-associated prokaryotes.</title>
        <authorList>
            <person name="Whitman W."/>
        </authorList>
    </citation>
    <scope>NUCLEOTIDE SEQUENCE [LARGE SCALE GENOMIC DNA]</scope>
    <source>
        <strain evidence="1 2">SRMrh-85</strain>
    </source>
</reference>
<gene>
    <name evidence="1" type="ORF">FHX59_007421</name>
</gene>
<keyword evidence="2" id="KW-1185">Reference proteome</keyword>
<name>A0ABR6FZR0_9BURK</name>
<protein>
    <submittedName>
        <fullName evidence="1">DOPA 4,5-dioxygenase</fullName>
        <ecNumber evidence="1">1.14.99.-</ecNumber>
    </submittedName>
</protein>
<sequence>MMGSPARRGHSMDNVGSNPYRIPASAMNDLDPADITSWHAHVYFDAATRDAAWTLREAIEARFGEIVQIGRFHERPVGPHPMWSYQLVIAREHFTTVVEWLTLNHGALDVFVHPNTSNALRDHRDAAVWIGHSHRLDLGALGG</sequence>
<organism evidence="1 2">
    <name type="scientific">Paraburkholderia silvatlantica</name>
    <dbReference type="NCBI Taxonomy" id="321895"/>
    <lineage>
        <taxon>Bacteria</taxon>
        <taxon>Pseudomonadati</taxon>
        <taxon>Pseudomonadota</taxon>
        <taxon>Betaproteobacteria</taxon>
        <taxon>Burkholderiales</taxon>
        <taxon>Burkholderiaceae</taxon>
        <taxon>Paraburkholderia</taxon>
    </lineage>
</organism>
<accession>A0ABR6FZR0</accession>
<dbReference type="InterPro" id="IPR023389">
    <property type="entry name" value="DOPA-like_sf"/>
</dbReference>
<proteinExistence type="predicted"/>